<keyword evidence="3" id="KW-0012">Acyltransferase</keyword>
<dbReference type="GO" id="GO:0008080">
    <property type="term" value="F:N-acetyltransferase activity"/>
    <property type="evidence" value="ECO:0007669"/>
    <property type="project" value="InterPro"/>
</dbReference>
<dbReference type="Proteomes" id="UP000246744">
    <property type="component" value="Unassembled WGS sequence"/>
</dbReference>
<proteinExistence type="predicted"/>
<dbReference type="InterPro" id="IPR016181">
    <property type="entry name" value="Acyl_CoA_acyltransferase"/>
</dbReference>
<comment type="caution">
    <text evidence="3">The sequence shown here is derived from an EMBL/GenBank/DDBJ whole genome shotgun (WGS) entry which is preliminary data.</text>
</comment>
<evidence type="ECO:0000313" key="4">
    <source>
        <dbReference type="Proteomes" id="UP000246744"/>
    </source>
</evidence>
<dbReference type="InterPro" id="IPR050769">
    <property type="entry name" value="NAT_camello-type"/>
</dbReference>
<evidence type="ECO:0000313" key="3">
    <source>
        <dbReference type="EMBL" id="PWW11683.1"/>
    </source>
</evidence>
<sequence>MLNPVIRPAQPADVSAIENIIQGAYSHYIERIGRKPAPMNCNYQEIVNTGDVWVLTNQGEVIGLIVLHRESNYVSVGSLAIDKMYQGKGLGKKLLVHAELHARNQNVNELRLYTNEKMHENLQIYSKLGWQEYGRAEQNGYKRVFMRKILS</sequence>
<dbReference type="Pfam" id="PF13673">
    <property type="entry name" value="Acetyltransf_10"/>
    <property type="match status" value="1"/>
</dbReference>
<feature type="domain" description="N-acetyltransferase" evidence="2">
    <location>
        <begin position="4"/>
        <end position="151"/>
    </location>
</feature>
<protein>
    <submittedName>
        <fullName evidence="3">L-amino acid N-acyltransferase YncA</fullName>
    </submittedName>
</protein>
<dbReference type="OrthoDB" id="9789605at2"/>
<dbReference type="SUPFAM" id="SSF55729">
    <property type="entry name" value="Acyl-CoA N-acyltransferases (Nat)"/>
    <property type="match status" value="1"/>
</dbReference>
<dbReference type="AlphaFoldDB" id="A0A317Q6X5"/>
<dbReference type="InterPro" id="IPR000182">
    <property type="entry name" value="GNAT_dom"/>
</dbReference>
<keyword evidence="1 3" id="KW-0808">Transferase</keyword>
<dbReference type="PANTHER" id="PTHR13947:SF37">
    <property type="entry name" value="LD18367P"/>
    <property type="match status" value="1"/>
</dbReference>
<dbReference type="PANTHER" id="PTHR13947">
    <property type="entry name" value="GNAT FAMILY N-ACETYLTRANSFERASE"/>
    <property type="match status" value="1"/>
</dbReference>
<dbReference type="Gene3D" id="3.40.630.30">
    <property type="match status" value="1"/>
</dbReference>
<dbReference type="PROSITE" id="PS51186">
    <property type="entry name" value="GNAT"/>
    <property type="match status" value="1"/>
</dbReference>
<reference evidence="3 4" key="1">
    <citation type="submission" date="2018-05" db="EMBL/GenBank/DDBJ databases">
        <title>Genomic Encyclopedia of Type Strains, Phase IV (KMG-IV): sequencing the most valuable type-strain genomes for metagenomic binning, comparative biology and taxonomic classification.</title>
        <authorList>
            <person name="Goeker M."/>
        </authorList>
    </citation>
    <scope>NUCLEOTIDE SEQUENCE [LARGE SCALE GENOMIC DNA]</scope>
    <source>
        <strain evidence="3 4">DSM 19579</strain>
    </source>
</reference>
<keyword evidence="4" id="KW-1185">Reference proteome</keyword>
<organism evidence="3 4">
    <name type="scientific">Mangrovibacter plantisponsor</name>
    <dbReference type="NCBI Taxonomy" id="451513"/>
    <lineage>
        <taxon>Bacteria</taxon>
        <taxon>Pseudomonadati</taxon>
        <taxon>Pseudomonadota</taxon>
        <taxon>Gammaproteobacteria</taxon>
        <taxon>Enterobacterales</taxon>
        <taxon>Enterobacteriaceae</taxon>
        <taxon>Mangrovibacter</taxon>
    </lineage>
</organism>
<dbReference type="CDD" id="cd04301">
    <property type="entry name" value="NAT_SF"/>
    <property type="match status" value="1"/>
</dbReference>
<evidence type="ECO:0000259" key="2">
    <source>
        <dbReference type="PROSITE" id="PS51186"/>
    </source>
</evidence>
<dbReference type="EMBL" id="QGTS01000002">
    <property type="protein sequence ID" value="PWW11683.1"/>
    <property type="molecule type" value="Genomic_DNA"/>
</dbReference>
<accession>A0A317Q6X5</accession>
<dbReference type="RefSeq" id="WP_110024953.1">
    <property type="nucleotide sequence ID" value="NZ_QGTS01000002.1"/>
</dbReference>
<name>A0A317Q6X5_9ENTR</name>
<evidence type="ECO:0000256" key="1">
    <source>
        <dbReference type="ARBA" id="ARBA00022679"/>
    </source>
</evidence>
<gene>
    <name evidence="3" type="ORF">DES37_102293</name>
</gene>